<feature type="binding site" evidence="9">
    <location>
        <position position="242"/>
    </location>
    <ligand>
        <name>K(+)</name>
        <dbReference type="ChEBI" id="CHEBI:29103"/>
    </ligand>
</feature>
<feature type="binding site" evidence="9">
    <location>
        <position position="282"/>
    </location>
    <ligand>
        <name>K(+)</name>
        <dbReference type="ChEBI" id="CHEBI:29103"/>
    </ligand>
</feature>
<protein>
    <recommendedName>
        <fullName evidence="9">Ribokinase</fullName>
        <shortName evidence="9">RK</shortName>
        <ecNumber evidence="9">2.7.1.15</ecNumber>
    </recommendedName>
</protein>
<feature type="binding site" evidence="9">
    <location>
        <position position="240"/>
    </location>
    <ligand>
        <name>K(+)</name>
        <dbReference type="ChEBI" id="CHEBI:29103"/>
    </ligand>
</feature>
<dbReference type="Proteomes" id="UP000193622">
    <property type="component" value="Unassembled WGS sequence"/>
</dbReference>
<sequence length="304" mass="31106">MTESRRSRVFVVGSLNADHRVHVTRLPAAGETVLATDAAVTAGGKGANQAVAAARAGAPTTIIGTVGDDADGRLLQRALTEQDIDAQRVRLVPDAATGRALITVDDDGENTIVVVAGANNQLMNTDIDQGLSDIGPGDLLLLQLETPESVVRHAARAAGHAGATVIMNPTPVPESAGSLFEDVDILVVNEHELGHLAGDITSLARQSNSTVICTLGADGVDVTHRGGVKHVAACDVDAIDTTAAGDTFIGYLAAWLAVRTDDLLDAVDAAVLAAGVAVTRRGAISSIPYGGELTCSATTGEDER</sequence>
<evidence type="ECO:0000256" key="8">
    <source>
        <dbReference type="ARBA" id="ARBA00023277"/>
    </source>
</evidence>
<comment type="pathway">
    <text evidence="9">Carbohydrate metabolism; D-ribose degradation; D-ribose 5-phosphate from beta-D-ribopyranose: step 2/2.</text>
</comment>
<dbReference type="GO" id="GO:0046872">
    <property type="term" value="F:metal ion binding"/>
    <property type="evidence" value="ECO:0007669"/>
    <property type="project" value="UniProtKB-KW"/>
</dbReference>
<feature type="binding site" evidence="9">
    <location>
        <position position="189"/>
    </location>
    <ligand>
        <name>ATP</name>
        <dbReference type="ChEBI" id="CHEBI:30616"/>
    </ligand>
</feature>
<name>A0A1X1WB93_MYCIR</name>
<keyword evidence="5 9" id="KW-0067">ATP-binding</keyword>
<feature type="binding site" evidence="9">
    <location>
        <position position="286"/>
    </location>
    <ligand>
        <name>K(+)</name>
        <dbReference type="ChEBI" id="CHEBI:29103"/>
    </ligand>
</feature>
<feature type="binding site" evidence="9">
    <location>
        <begin position="44"/>
        <end position="48"/>
    </location>
    <ligand>
        <name>substrate</name>
    </ligand>
</feature>
<feature type="binding site" evidence="9">
    <location>
        <position position="277"/>
    </location>
    <ligand>
        <name>K(+)</name>
        <dbReference type="ChEBI" id="CHEBI:29103"/>
    </ligand>
</feature>
<comment type="caution">
    <text evidence="11">The sequence shown here is derived from an EMBL/GenBank/DDBJ whole genome shotgun (WGS) entry which is preliminary data.</text>
</comment>
<evidence type="ECO:0000256" key="2">
    <source>
        <dbReference type="ARBA" id="ARBA00022723"/>
    </source>
</evidence>
<dbReference type="CDD" id="cd01174">
    <property type="entry name" value="ribokinase"/>
    <property type="match status" value="1"/>
</dbReference>
<evidence type="ECO:0000313" key="11">
    <source>
        <dbReference type="EMBL" id="ORV83839.1"/>
    </source>
</evidence>
<keyword evidence="2 9" id="KW-0479">Metal-binding</keyword>
<dbReference type="InterPro" id="IPR011877">
    <property type="entry name" value="Ribokinase"/>
</dbReference>
<dbReference type="InterPro" id="IPR002139">
    <property type="entry name" value="Ribo/fructo_kinase"/>
</dbReference>
<accession>A0A1X1WB93</accession>
<comment type="function">
    <text evidence="9">Catalyzes the phosphorylation of ribose at O-5 in a reaction requiring ATP and magnesium. The resulting D-ribose-5-phosphate can then be used either for sythesis of nucleotides, histidine, and tryptophan, or as a component of the pentose phosphate pathway.</text>
</comment>
<dbReference type="HAMAP" id="MF_01987">
    <property type="entry name" value="Ribokinase"/>
    <property type="match status" value="1"/>
</dbReference>
<feature type="binding site" evidence="9">
    <location>
        <position position="280"/>
    </location>
    <ligand>
        <name>K(+)</name>
        <dbReference type="ChEBI" id="CHEBI:29103"/>
    </ligand>
</feature>
<dbReference type="SUPFAM" id="SSF53613">
    <property type="entry name" value="Ribokinase-like"/>
    <property type="match status" value="1"/>
</dbReference>
<dbReference type="Pfam" id="PF00294">
    <property type="entry name" value="PfkB"/>
    <property type="match status" value="1"/>
</dbReference>
<keyword evidence="7 9" id="KW-0630">Potassium</keyword>
<dbReference type="PRINTS" id="PR00990">
    <property type="entry name" value="RIBOKINASE"/>
</dbReference>
<keyword evidence="8 9" id="KW-0119">Carbohydrate metabolism</keyword>
<feature type="binding site" evidence="9">
    <location>
        <begin position="16"/>
        <end position="18"/>
    </location>
    <ligand>
        <name>substrate</name>
    </ligand>
</feature>
<comment type="subcellular location">
    <subcellularLocation>
        <location evidence="9">Cytoplasm</location>
    </subcellularLocation>
</comment>
<dbReference type="UniPathway" id="UPA00916">
    <property type="reaction ID" value="UER00889"/>
</dbReference>
<evidence type="ECO:0000256" key="1">
    <source>
        <dbReference type="ARBA" id="ARBA00022679"/>
    </source>
</evidence>
<dbReference type="GO" id="GO:0004747">
    <property type="term" value="F:ribokinase activity"/>
    <property type="evidence" value="ECO:0007669"/>
    <property type="project" value="UniProtKB-UniRule"/>
</dbReference>
<keyword evidence="6 9" id="KW-0460">Magnesium</keyword>
<evidence type="ECO:0000256" key="4">
    <source>
        <dbReference type="ARBA" id="ARBA00022777"/>
    </source>
</evidence>
<dbReference type="InterPro" id="IPR029056">
    <property type="entry name" value="Ribokinase-like"/>
</dbReference>
<evidence type="ECO:0000313" key="12">
    <source>
        <dbReference type="Proteomes" id="UP000193622"/>
    </source>
</evidence>
<comment type="caution">
    <text evidence="9">Lacks conserved residue(s) required for the propagation of feature annotation.</text>
</comment>
<dbReference type="Gene3D" id="3.40.1190.20">
    <property type="match status" value="1"/>
</dbReference>
<dbReference type="AlphaFoldDB" id="A0A1X1WB93"/>
<keyword evidence="3 9" id="KW-0547">Nucleotide-binding</keyword>
<dbReference type="GO" id="GO:0019303">
    <property type="term" value="P:D-ribose catabolic process"/>
    <property type="evidence" value="ECO:0007669"/>
    <property type="project" value="UniProtKB-UniRule"/>
</dbReference>
<feature type="domain" description="Carbohydrate kinase PfkB" evidence="10">
    <location>
        <begin position="8"/>
        <end position="288"/>
    </location>
</feature>
<comment type="subunit">
    <text evidence="9">Homodimer.</text>
</comment>
<comment type="similarity">
    <text evidence="9">Belongs to the carbohydrate kinase PfkB family. Ribokinase subfamily.</text>
</comment>
<gene>
    <name evidence="9" type="primary">rbsK</name>
    <name evidence="11" type="ORF">AWC12_24870</name>
</gene>
<evidence type="ECO:0000256" key="5">
    <source>
        <dbReference type="ARBA" id="ARBA00022840"/>
    </source>
</evidence>
<dbReference type="GO" id="GO:0005524">
    <property type="term" value="F:ATP binding"/>
    <property type="evidence" value="ECO:0007669"/>
    <property type="project" value="UniProtKB-UniRule"/>
</dbReference>
<feature type="binding site" evidence="9">
    <location>
        <begin position="214"/>
        <end position="219"/>
    </location>
    <ligand>
        <name>ATP</name>
        <dbReference type="ChEBI" id="CHEBI:30616"/>
    </ligand>
</feature>
<feature type="binding site" evidence="9">
    <location>
        <begin position="245"/>
        <end position="246"/>
    </location>
    <ligand>
        <name>ATP</name>
        <dbReference type="ChEBI" id="CHEBI:30616"/>
    </ligand>
</feature>
<feature type="active site" description="Proton acceptor" evidence="9">
    <location>
        <position position="246"/>
    </location>
</feature>
<comment type="cofactor">
    <cofactor evidence="9">
        <name>Mg(2+)</name>
        <dbReference type="ChEBI" id="CHEBI:18420"/>
    </cofactor>
    <text evidence="9">Requires a divalent cation, most likely magnesium in vivo, as an electrophilic catalyst to aid phosphoryl group transfer. It is the chelate of the metal and the nucleotide that is the actual substrate.</text>
</comment>
<keyword evidence="1 9" id="KW-0808">Transferase</keyword>
<organism evidence="11 12">
    <name type="scientific">Mycolicibacterium iranicum</name>
    <name type="common">Mycobacterium iranicum</name>
    <dbReference type="NCBI Taxonomy" id="912594"/>
    <lineage>
        <taxon>Bacteria</taxon>
        <taxon>Bacillati</taxon>
        <taxon>Actinomycetota</taxon>
        <taxon>Actinomycetes</taxon>
        <taxon>Mycobacteriales</taxon>
        <taxon>Mycobacteriaceae</taxon>
        <taxon>Mycolicibacterium</taxon>
    </lineage>
</organism>
<dbReference type="EC" id="2.7.1.15" evidence="9"/>
<dbReference type="EMBL" id="LQPC01000049">
    <property type="protein sequence ID" value="ORV83839.1"/>
    <property type="molecule type" value="Genomic_DNA"/>
</dbReference>
<keyword evidence="9" id="KW-0963">Cytoplasm</keyword>
<dbReference type="RefSeq" id="WP_165762854.1">
    <property type="nucleotide sequence ID" value="NZ_LQPC01000049.1"/>
</dbReference>
<feature type="binding site" evidence="9">
    <location>
        <position position="145"/>
    </location>
    <ligand>
        <name>substrate</name>
    </ligand>
</feature>
<keyword evidence="4 9" id="KW-0418">Kinase</keyword>
<reference evidence="11 12" key="1">
    <citation type="submission" date="2016-01" db="EMBL/GenBank/DDBJ databases">
        <title>The new phylogeny of the genus Mycobacterium.</title>
        <authorList>
            <person name="Tarcisio F."/>
            <person name="Conor M."/>
            <person name="Antonella G."/>
            <person name="Elisabetta G."/>
            <person name="Giulia F.S."/>
            <person name="Sara T."/>
            <person name="Anna F."/>
            <person name="Clotilde B."/>
            <person name="Roberto B."/>
            <person name="Veronica D.S."/>
            <person name="Fabio R."/>
            <person name="Monica P."/>
            <person name="Olivier J."/>
            <person name="Enrico T."/>
            <person name="Nicola S."/>
        </authorList>
    </citation>
    <scope>NUCLEOTIDE SEQUENCE [LARGE SCALE GENOMIC DNA]</scope>
    <source>
        <strain evidence="11 12">DSM 45541</strain>
    </source>
</reference>
<feature type="binding site" evidence="9">
    <location>
        <position position="246"/>
    </location>
    <ligand>
        <name>substrate</name>
    </ligand>
</feature>
<evidence type="ECO:0000256" key="6">
    <source>
        <dbReference type="ARBA" id="ARBA00022842"/>
    </source>
</evidence>
<dbReference type="InterPro" id="IPR011611">
    <property type="entry name" value="PfkB_dom"/>
</dbReference>
<evidence type="ECO:0000256" key="3">
    <source>
        <dbReference type="ARBA" id="ARBA00022741"/>
    </source>
</evidence>
<comment type="catalytic activity">
    <reaction evidence="9">
        <text>D-ribose + ATP = D-ribose 5-phosphate + ADP + H(+)</text>
        <dbReference type="Rhea" id="RHEA:13697"/>
        <dbReference type="ChEBI" id="CHEBI:15378"/>
        <dbReference type="ChEBI" id="CHEBI:30616"/>
        <dbReference type="ChEBI" id="CHEBI:47013"/>
        <dbReference type="ChEBI" id="CHEBI:78346"/>
        <dbReference type="ChEBI" id="CHEBI:456216"/>
        <dbReference type="EC" id="2.7.1.15"/>
    </reaction>
</comment>
<evidence type="ECO:0000256" key="7">
    <source>
        <dbReference type="ARBA" id="ARBA00022958"/>
    </source>
</evidence>
<dbReference type="GO" id="GO:0005829">
    <property type="term" value="C:cytosol"/>
    <property type="evidence" value="ECO:0007669"/>
    <property type="project" value="TreeGrafter"/>
</dbReference>
<dbReference type="PANTHER" id="PTHR10584:SF166">
    <property type="entry name" value="RIBOKINASE"/>
    <property type="match status" value="1"/>
</dbReference>
<dbReference type="PANTHER" id="PTHR10584">
    <property type="entry name" value="SUGAR KINASE"/>
    <property type="match status" value="1"/>
</dbReference>
<evidence type="ECO:0000259" key="10">
    <source>
        <dbReference type="Pfam" id="PF00294"/>
    </source>
</evidence>
<proteinExistence type="inferred from homology"/>
<comment type="activity regulation">
    <text evidence="9">Activated by a monovalent cation that binds near, but not in, the active site. The most likely occupant of the site in vivo is potassium. Ion binding induces a conformational change that may alter substrate affinity.</text>
</comment>
<evidence type="ECO:0000256" key="9">
    <source>
        <dbReference type="HAMAP-Rule" id="MF_01987"/>
    </source>
</evidence>